<dbReference type="PANTHER" id="PTHR31635:SF196">
    <property type="entry name" value="REVERSE TRANSCRIPTASE DOMAIN-CONTAINING PROTEIN-RELATED"/>
    <property type="match status" value="1"/>
</dbReference>
<reference evidence="1" key="1">
    <citation type="journal article" date="2022" name="bioRxiv">
        <title>Sequencing and chromosome-scale assembly of the giantPleurodeles waltlgenome.</title>
        <authorList>
            <person name="Brown T."/>
            <person name="Elewa A."/>
            <person name="Iarovenko S."/>
            <person name="Subramanian E."/>
            <person name="Araus A.J."/>
            <person name="Petzold A."/>
            <person name="Susuki M."/>
            <person name="Suzuki K.-i.T."/>
            <person name="Hayashi T."/>
            <person name="Toyoda A."/>
            <person name="Oliveira C."/>
            <person name="Osipova E."/>
            <person name="Leigh N.D."/>
            <person name="Simon A."/>
            <person name="Yun M.H."/>
        </authorList>
    </citation>
    <scope>NUCLEOTIDE SEQUENCE</scope>
    <source>
        <strain evidence="1">20211129_DDA</strain>
        <tissue evidence="1">Liver</tissue>
    </source>
</reference>
<dbReference type="AlphaFoldDB" id="A0AAV7VLJ6"/>
<protein>
    <submittedName>
        <fullName evidence="1">Uncharacterized protein</fullName>
    </submittedName>
</protein>
<sequence length="320" mass="36634">MPAHLEPDSDQMALSDRSEEVTWVVLELLAAGYIDNVPIEIVEILQQFATLSGLRVNWVKSCLLPFNHDLPDPCLYLSGVRVPCLWQSRTFRYFGIYIFHKEEDLHDRNLRWTVSSIRSKMHFCQTLPLSVAGKIALLKMVVLSRLLNSFSNLPYYVPTSFFRELEPRIREFIWNKVRCRVALKKLYSLLTHGSLSEPNMEQYYLASQLQWVVHWLSGLRLSDTATSSSPWTLPQILNLFHPLTNARTPVELLLNVAHCCNCRCLRLTSATIPYAPALALLAHSAVHDPCPLLCWGFGTLLVYTHWATSITTGDLYHLTH</sequence>
<dbReference type="EMBL" id="JANPWB010000003">
    <property type="protein sequence ID" value="KAJ1201554.1"/>
    <property type="molecule type" value="Genomic_DNA"/>
</dbReference>
<name>A0AAV7VLJ6_PLEWA</name>
<dbReference type="PANTHER" id="PTHR31635">
    <property type="entry name" value="REVERSE TRANSCRIPTASE DOMAIN-CONTAINING PROTEIN-RELATED"/>
    <property type="match status" value="1"/>
</dbReference>
<accession>A0AAV7VLJ6</accession>
<keyword evidence="2" id="KW-1185">Reference proteome</keyword>
<evidence type="ECO:0000313" key="1">
    <source>
        <dbReference type="EMBL" id="KAJ1201554.1"/>
    </source>
</evidence>
<proteinExistence type="predicted"/>
<comment type="caution">
    <text evidence="1">The sequence shown here is derived from an EMBL/GenBank/DDBJ whole genome shotgun (WGS) entry which is preliminary data.</text>
</comment>
<organism evidence="1 2">
    <name type="scientific">Pleurodeles waltl</name>
    <name type="common">Iberian ribbed newt</name>
    <dbReference type="NCBI Taxonomy" id="8319"/>
    <lineage>
        <taxon>Eukaryota</taxon>
        <taxon>Metazoa</taxon>
        <taxon>Chordata</taxon>
        <taxon>Craniata</taxon>
        <taxon>Vertebrata</taxon>
        <taxon>Euteleostomi</taxon>
        <taxon>Amphibia</taxon>
        <taxon>Batrachia</taxon>
        <taxon>Caudata</taxon>
        <taxon>Salamandroidea</taxon>
        <taxon>Salamandridae</taxon>
        <taxon>Pleurodelinae</taxon>
        <taxon>Pleurodeles</taxon>
    </lineage>
</organism>
<evidence type="ECO:0000313" key="2">
    <source>
        <dbReference type="Proteomes" id="UP001066276"/>
    </source>
</evidence>
<dbReference type="Proteomes" id="UP001066276">
    <property type="component" value="Chromosome 2_1"/>
</dbReference>
<gene>
    <name evidence="1" type="ORF">NDU88_005362</name>
</gene>